<evidence type="ECO:0000256" key="13">
    <source>
        <dbReference type="ARBA" id="ARBA00023136"/>
    </source>
</evidence>
<dbReference type="PANTHER" id="PTHR34148:SF1">
    <property type="entry name" value="ADENOSYLCOBINAMIDE-GDP RIBAZOLETRANSFERASE"/>
    <property type="match status" value="1"/>
</dbReference>
<comment type="pathway">
    <text evidence="3 19">Cofactor biosynthesis; adenosylcobalamin biosynthesis; adenosylcobalamin from cob(II)yrinate a,c-diamide: step 7/7.</text>
</comment>
<organism evidence="20 21">
    <name type="scientific">Marinospirillum insulare</name>
    <dbReference type="NCBI Taxonomy" id="217169"/>
    <lineage>
        <taxon>Bacteria</taxon>
        <taxon>Pseudomonadati</taxon>
        <taxon>Pseudomonadota</taxon>
        <taxon>Gammaproteobacteria</taxon>
        <taxon>Oceanospirillales</taxon>
        <taxon>Oceanospirillaceae</taxon>
        <taxon>Marinospirillum</taxon>
    </lineage>
</organism>
<feature type="transmembrane region" description="Helical" evidence="19">
    <location>
        <begin position="117"/>
        <end position="137"/>
    </location>
</feature>
<evidence type="ECO:0000256" key="8">
    <source>
        <dbReference type="ARBA" id="ARBA00022573"/>
    </source>
</evidence>
<evidence type="ECO:0000256" key="12">
    <source>
        <dbReference type="ARBA" id="ARBA00022989"/>
    </source>
</evidence>
<evidence type="ECO:0000256" key="5">
    <source>
        <dbReference type="ARBA" id="ARBA00013200"/>
    </source>
</evidence>
<keyword evidence="7 19" id="KW-1003">Cell membrane</keyword>
<evidence type="ECO:0000256" key="9">
    <source>
        <dbReference type="ARBA" id="ARBA00022679"/>
    </source>
</evidence>
<dbReference type="HAMAP" id="MF_00719">
    <property type="entry name" value="CobS"/>
    <property type="match status" value="1"/>
</dbReference>
<evidence type="ECO:0000256" key="19">
    <source>
        <dbReference type="HAMAP-Rule" id="MF_00719"/>
    </source>
</evidence>
<evidence type="ECO:0000256" key="7">
    <source>
        <dbReference type="ARBA" id="ARBA00022475"/>
    </source>
</evidence>
<evidence type="ECO:0000256" key="14">
    <source>
        <dbReference type="ARBA" id="ARBA00025228"/>
    </source>
</evidence>
<gene>
    <name evidence="19 20" type="primary">cobS</name>
    <name evidence="20" type="ORF">GCM10007878_25020</name>
</gene>
<feature type="transmembrane region" description="Helical" evidence="19">
    <location>
        <begin position="212"/>
        <end position="230"/>
    </location>
</feature>
<feature type="transmembrane region" description="Helical" evidence="19">
    <location>
        <begin position="47"/>
        <end position="67"/>
    </location>
</feature>
<comment type="caution">
    <text evidence="20">The sequence shown here is derived from an EMBL/GenBank/DDBJ whole genome shotgun (WGS) entry which is preliminary data.</text>
</comment>
<comment type="subcellular location">
    <subcellularLocation>
        <location evidence="2 19">Cell membrane</location>
        <topology evidence="2 19">Multi-pass membrane protein</topology>
    </subcellularLocation>
</comment>
<evidence type="ECO:0000256" key="3">
    <source>
        <dbReference type="ARBA" id="ARBA00004663"/>
    </source>
</evidence>
<keyword evidence="10 19" id="KW-0812">Transmembrane</keyword>
<comment type="catalytic activity">
    <reaction evidence="17 19">
        <text>alpha-ribazole + adenosylcob(III)inamide-GDP = adenosylcob(III)alamin + GMP + H(+)</text>
        <dbReference type="Rhea" id="RHEA:16049"/>
        <dbReference type="ChEBI" id="CHEBI:10329"/>
        <dbReference type="ChEBI" id="CHEBI:15378"/>
        <dbReference type="ChEBI" id="CHEBI:18408"/>
        <dbReference type="ChEBI" id="CHEBI:58115"/>
        <dbReference type="ChEBI" id="CHEBI:60487"/>
        <dbReference type="EC" id="2.7.8.26"/>
    </reaction>
</comment>
<keyword evidence="11 19" id="KW-0460">Magnesium</keyword>
<keyword evidence="12 19" id="KW-1133">Transmembrane helix</keyword>
<keyword evidence="9 19" id="KW-0808">Transferase</keyword>
<dbReference type="EMBL" id="BSOR01000071">
    <property type="protein sequence ID" value="GLR65063.1"/>
    <property type="molecule type" value="Genomic_DNA"/>
</dbReference>
<evidence type="ECO:0000256" key="18">
    <source>
        <dbReference type="ARBA" id="ARBA00049504"/>
    </source>
</evidence>
<dbReference type="PANTHER" id="PTHR34148">
    <property type="entry name" value="ADENOSYLCOBINAMIDE-GDP RIBAZOLETRANSFERASE"/>
    <property type="match status" value="1"/>
</dbReference>
<sequence>MKRLIKRLGMEARLLLVAIQFLTRLPVPSLANYQASWLQQSARYLPLTGLLIGSLTALVFAGLFWLINPWVAAIGSTAFSIRLTGAFHEDGLADSCDGLGGSFTREGALHIMKDSRLGTYGTLGLVMGLALKISLLASLSLPWALVALVLGHGFSRLFSILLLTFLPYAGDLEHAKAKPLAQSLGKHQAAFALLTLLPSLYLPYYLLAEAALAPLLLAFGLMLLATAYMTRLLKRRLGGFTGDGLGATQQLCELAGYLALAMF</sequence>
<comment type="function">
    <text evidence="14 19">Joins adenosylcobinamide-GDP and alpha-ribazole to generate adenosylcobalamin (Ado-cobalamin). Also synthesizes adenosylcobalamin 5'-phosphate from adenosylcobinamide-GDP and alpha-ribazole 5'-phosphate.</text>
</comment>
<proteinExistence type="inferred from homology"/>
<dbReference type="InterPro" id="IPR003805">
    <property type="entry name" value="CobS"/>
</dbReference>
<accession>A0ABQ6A0F9</accession>
<evidence type="ECO:0000313" key="20">
    <source>
        <dbReference type="EMBL" id="GLR65063.1"/>
    </source>
</evidence>
<keyword evidence="8 19" id="KW-0169">Cobalamin biosynthesis</keyword>
<comment type="cofactor">
    <cofactor evidence="1 19">
        <name>Mg(2+)</name>
        <dbReference type="ChEBI" id="CHEBI:18420"/>
    </cofactor>
</comment>
<dbReference type="Pfam" id="PF02654">
    <property type="entry name" value="CobS"/>
    <property type="match status" value="1"/>
</dbReference>
<evidence type="ECO:0000256" key="11">
    <source>
        <dbReference type="ARBA" id="ARBA00022842"/>
    </source>
</evidence>
<comment type="similarity">
    <text evidence="4 19">Belongs to the CobS family.</text>
</comment>
<evidence type="ECO:0000256" key="6">
    <source>
        <dbReference type="ARBA" id="ARBA00015850"/>
    </source>
</evidence>
<comment type="catalytic activity">
    <reaction evidence="18 19">
        <text>alpha-ribazole 5'-phosphate + adenosylcob(III)inamide-GDP = adenosylcob(III)alamin 5'-phosphate + GMP + H(+)</text>
        <dbReference type="Rhea" id="RHEA:23560"/>
        <dbReference type="ChEBI" id="CHEBI:15378"/>
        <dbReference type="ChEBI" id="CHEBI:57918"/>
        <dbReference type="ChEBI" id="CHEBI:58115"/>
        <dbReference type="ChEBI" id="CHEBI:60487"/>
        <dbReference type="ChEBI" id="CHEBI:60493"/>
        <dbReference type="EC" id="2.7.8.26"/>
    </reaction>
</comment>
<name>A0ABQ6A0F9_9GAMM</name>
<dbReference type="EC" id="2.7.8.26" evidence="5 19"/>
<feature type="transmembrane region" description="Helical" evidence="19">
    <location>
        <begin position="143"/>
        <end position="168"/>
    </location>
</feature>
<protein>
    <recommendedName>
        <fullName evidence="6 19">Adenosylcobinamide-GDP ribazoletransferase</fullName>
        <ecNumber evidence="5 19">2.7.8.26</ecNumber>
    </recommendedName>
    <alternativeName>
        <fullName evidence="16 19">Cobalamin synthase</fullName>
    </alternativeName>
    <alternativeName>
        <fullName evidence="15 19">Cobalamin-5'-phosphate synthase</fullName>
    </alternativeName>
</protein>
<evidence type="ECO:0000256" key="1">
    <source>
        <dbReference type="ARBA" id="ARBA00001946"/>
    </source>
</evidence>
<dbReference type="Proteomes" id="UP001156682">
    <property type="component" value="Unassembled WGS sequence"/>
</dbReference>
<evidence type="ECO:0000256" key="17">
    <source>
        <dbReference type="ARBA" id="ARBA00048623"/>
    </source>
</evidence>
<keyword evidence="13 19" id="KW-0472">Membrane</keyword>
<evidence type="ECO:0000256" key="16">
    <source>
        <dbReference type="ARBA" id="ARBA00032853"/>
    </source>
</evidence>
<evidence type="ECO:0000256" key="4">
    <source>
        <dbReference type="ARBA" id="ARBA00010561"/>
    </source>
</evidence>
<reference evidence="21" key="1">
    <citation type="journal article" date="2019" name="Int. J. Syst. Evol. Microbiol.">
        <title>The Global Catalogue of Microorganisms (GCM) 10K type strain sequencing project: providing services to taxonomists for standard genome sequencing and annotation.</title>
        <authorList>
            <consortium name="The Broad Institute Genomics Platform"/>
            <consortium name="The Broad Institute Genome Sequencing Center for Infectious Disease"/>
            <person name="Wu L."/>
            <person name="Ma J."/>
        </authorList>
    </citation>
    <scope>NUCLEOTIDE SEQUENCE [LARGE SCALE GENOMIC DNA]</scope>
    <source>
        <strain evidence="21">NBRC 100033</strain>
    </source>
</reference>
<keyword evidence="21" id="KW-1185">Reference proteome</keyword>
<evidence type="ECO:0000313" key="21">
    <source>
        <dbReference type="Proteomes" id="UP001156682"/>
    </source>
</evidence>
<evidence type="ECO:0000256" key="15">
    <source>
        <dbReference type="ARBA" id="ARBA00032605"/>
    </source>
</evidence>
<dbReference type="RefSeq" id="WP_036240356.1">
    <property type="nucleotide sequence ID" value="NZ_BSOR01000071.1"/>
</dbReference>
<evidence type="ECO:0000256" key="2">
    <source>
        <dbReference type="ARBA" id="ARBA00004651"/>
    </source>
</evidence>
<evidence type="ECO:0000256" key="10">
    <source>
        <dbReference type="ARBA" id="ARBA00022692"/>
    </source>
</evidence>